<feature type="compositionally biased region" description="Polar residues" evidence="1">
    <location>
        <begin position="33"/>
        <end position="43"/>
    </location>
</feature>
<reference evidence="3" key="1">
    <citation type="submission" date="2015-03" db="EMBL/GenBank/DDBJ databases">
        <authorList>
            <person name="Urmite Genomes"/>
        </authorList>
    </citation>
    <scope>NUCLEOTIDE SEQUENCE [LARGE SCALE GENOMIC DNA]</scope>
    <source>
        <strain evidence="3">CSUR P1344</strain>
    </source>
</reference>
<gene>
    <name evidence="2" type="ORF">BN000_03362</name>
</gene>
<evidence type="ECO:0000256" key="1">
    <source>
        <dbReference type="SAM" id="MobiDB-lite"/>
    </source>
</evidence>
<dbReference type="RefSeq" id="WP_276328772.1">
    <property type="nucleotide sequence ID" value="NZ_LQOU01000011.1"/>
</dbReference>
<keyword evidence="3" id="KW-1185">Reference proteome</keyword>
<evidence type="ECO:0000313" key="3">
    <source>
        <dbReference type="Proteomes" id="UP000199601"/>
    </source>
</evidence>
<name>A0A0U1DGS0_9MYCO</name>
<accession>A0A0U1DGS0</accession>
<proteinExistence type="predicted"/>
<dbReference type="AlphaFoldDB" id="A0A0U1DGS0"/>
<evidence type="ECO:0000313" key="2">
    <source>
        <dbReference type="EMBL" id="CQD15990.1"/>
    </source>
</evidence>
<dbReference type="Proteomes" id="UP000199601">
    <property type="component" value="Unassembled WGS sequence"/>
</dbReference>
<sequence>MEFGIVELHFPESRSASESGPAQPAARLAARGNTFTTVRGSGR</sequence>
<organism evidence="2 3">
    <name type="scientific">Mycobacterium europaeum</name>
    <dbReference type="NCBI Taxonomy" id="761804"/>
    <lineage>
        <taxon>Bacteria</taxon>
        <taxon>Bacillati</taxon>
        <taxon>Actinomycetota</taxon>
        <taxon>Actinomycetes</taxon>
        <taxon>Mycobacteriales</taxon>
        <taxon>Mycobacteriaceae</taxon>
        <taxon>Mycobacterium</taxon>
        <taxon>Mycobacterium simiae complex</taxon>
    </lineage>
</organism>
<protein>
    <submittedName>
        <fullName evidence="2">Uncharacterized protein</fullName>
    </submittedName>
</protein>
<dbReference type="EMBL" id="CTEC01000002">
    <property type="protein sequence ID" value="CQD15990.1"/>
    <property type="molecule type" value="Genomic_DNA"/>
</dbReference>
<feature type="region of interest" description="Disordered" evidence="1">
    <location>
        <begin position="12"/>
        <end position="43"/>
    </location>
</feature>